<dbReference type="Proteomes" id="UP000886804">
    <property type="component" value="Unassembled WGS sequence"/>
</dbReference>
<dbReference type="AlphaFoldDB" id="A0A9D2L8T1"/>
<reference evidence="2" key="2">
    <citation type="submission" date="2021-04" db="EMBL/GenBank/DDBJ databases">
        <authorList>
            <person name="Gilroy R."/>
        </authorList>
    </citation>
    <scope>NUCLEOTIDE SEQUENCE</scope>
    <source>
        <strain evidence="2">CHK188-4685</strain>
    </source>
</reference>
<feature type="transmembrane region" description="Helical" evidence="1">
    <location>
        <begin position="7"/>
        <end position="25"/>
    </location>
</feature>
<feature type="transmembrane region" description="Helical" evidence="1">
    <location>
        <begin position="31"/>
        <end position="51"/>
    </location>
</feature>
<dbReference type="EMBL" id="DWYS01000116">
    <property type="protein sequence ID" value="HJB08094.1"/>
    <property type="molecule type" value="Genomic_DNA"/>
</dbReference>
<keyword evidence="1" id="KW-0812">Transmembrane</keyword>
<proteinExistence type="predicted"/>
<evidence type="ECO:0000313" key="3">
    <source>
        <dbReference type="Proteomes" id="UP000886804"/>
    </source>
</evidence>
<organism evidence="2 3">
    <name type="scientific">Candidatus Enterocloster faecavium</name>
    <dbReference type="NCBI Taxonomy" id="2838560"/>
    <lineage>
        <taxon>Bacteria</taxon>
        <taxon>Bacillati</taxon>
        <taxon>Bacillota</taxon>
        <taxon>Clostridia</taxon>
        <taxon>Lachnospirales</taxon>
        <taxon>Lachnospiraceae</taxon>
        <taxon>Enterocloster</taxon>
    </lineage>
</organism>
<comment type="caution">
    <text evidence="2">The sequence shown here is derived from an EMBL/GenBank/DDBJ whole genome shotgun (WGS) entry which is preliminary data.</text>
</comment>
<keyword evidence="1" id="KW-1133">Transmembrane helix</keyword>
<sequence length="264" mass="30446">MKDSKSVVGWFLLAFILYILFLGEAMLLCSLFLPVCLLIAIVGGGILVWLVRKLVWFPSNVFADPELGQKIFSDLEEWNVDVYILEGKLEKGGRYIRDGAFLPLIKAGDRRGLVLQKRFLEKEDPVQIRMTAMREIGKYLLGIPQKNLFGLIDAFLLVGNLLVLYLYNRSTGRIFTQPFWFDMVAPAVMVLILLVLLLSWNNMISKGDRQLDQFMLQYFSIGQLEAFIKKTEKEEGGSKKQEVKGMNEWYMKERIEFLKKEANK</sequence>
<keyword evidence="1" id="KW-0472">Membrane</keyword>
<evidence type="ECO:0000256" key="1">
    <source>
        <dbReference type="SAM" id="Phobius"/>
    </source>
</evidence>
<evidence type="ECO:0000313" key="2">
    <source>
        <dbReference type="EMBL" id="HJB08094.1"/>
    </source>
</evidence>
<reference evidence="2" key="1">
    <citation type="journal article" date="2021" name="PeerJ">
        <title>Extensive microbial diversity within the chicken gut microbiome revealed by metagenomics and culture.</title>
        <authorList>
            <person name="Gilroy R."/>
            <person name="Ravi A."/>
            <person name="Getino M."/>
            <person name="Pursley I."/>
            <person name="Horton D.L."/>
            <person name="Alikhan N.F."/>
            <person name="Baker D."/>
            <person name="Gharbi K."/>
            <person name="Hall N."/>
            <person name="Watson M."/>
            <person name="Adriaenssens E.M."/>
            <person name="Foster-Nyarko E."/>
            <person name="Jarju S."/>
            <person name="Secka A."/>
            <person name="Antonio M."/>
            <person name="Oren A."/>
            <person name="Chaudhuri R.R."/>
            <person name="La Ragione R."/>
            <person name="Hildebrand F."/>
            <person name="Pallen M.J."/>
        </authorList>
    </citation>
    <scope>NUCLEOTIDE SEQUENCE</scope>
    <source>
        <strain evidence="2">CHK188-4685</strain>
    </source>
</reference>
<feature type="transmembrane region" description="Helical" evidence="1">
    <location>
        <begin position="148"/>
        <end position="167"/>
    </location>
</feature>
<name>A0A9D2L8T1_9FIRM</name>
<gene>
    <name evidence="2" type="ORF">H9716_09590</name>
</gene>
<accession>A0A9D2L8T1</accession>
<protein>
    <submittedName>
        <fullName evidence="2">Uncharacterized protein</fullName>
    </submittedName>
</protein>
<feature type="transmembrane region" description="Helical" evidence="1">
    <location>
        <begin position="179"/>
        <end position="200"/>
    </location>
</feature>